<reference evidence="4 5" key="1">
    <citation type="submission" date="2018-11" db="EMBL/GenBank/DDBJ databases">
        <authorList>
            <person name="Criscuolo A."/>
        </authorList>
    </citation>
    <scope>NUCLEOTIDE SEQUENCE [LARGE SCALE GENOMIC DNA]</scope>
    <source>
        <strain evidence="4">ACIP111625</strain>
    </source>
</reference>
<evidence type="ECO:0000313" key="5">
    <source>
        <dbReference type="Proteomes" id="UP000277498"/>
    </source>
</evidence>
<keyword evidence="5" id="KW-1185">Reference proteome</keyword>
<evidence type="ECO:0000256" key="2">
    <source>
        <dbReference type="SAM" id="Phobius"/>
    </source>
</evidence>
<feature type="transmembrane region" description="Helical" evidence="2">
    <location>
        <begin position="6"/>
        <end position="25"/>
    </location>
</feature>
<dbReference type="EC" id="1.4.99.5" evidence="4"/>
<sequence>MTATDNAKVVIIGGAIIGSFCAWFLRENGFRGEITVVEKDPSYRFSSTALSAASIRTQFETPLCVAMSLFGVEFIRGLKARYGSDGDIGYVEAGYLILHRPGDAAARLDMLRMQNAHGADIIAFAPGDLPSRFPFLNSEGLGLGTFGQSGEGWFDAWSLLSLIRREARRLGVRYVEAEASGLEVRGDHVTGVALAGGEILPCDWCVNAAGALAARPLEGLGIALPVSPRKRTVFNFRAPVEARGFPMLYDVSGFWIRPEGEGFIGGIKPPADPDATGDFTPDHALLEDLLWPLLAARIPAMEQLRPDRCWAGHYEINALDHNGIVGPHDRIGNLIFATGFSGHGVMHSPATGRAVAELIVHGGFRTLDLTPLGWERVRDARPLATAVSH</sequence>
<keyword evidence="2" id="KW-1133">Transmembrane helix</keyword>
<dbReference type="SUPFAM" id="SSF51905">
    <property type="entry name" value="FAD/NAD(P)-binding domain"/>
    <property type="match status" value="1"/>
</dbReference>
<evidence type="ECO:0000313" key="4">
    <source>
        <dbReference type="EMBL" id="VDC28674.1"/>
    </source>
</evidence>
<keyword evidence="2" id="KW-0472">Membrane</keyword>
<evidence type="ECO:0000259" key="3">
    <source>
        <dbReference type="Pfam" id="PF01266"/>
    </source>
</evidence>
<dbReference type="GO" id="GO:0050622">
    <property type="term" value="F:glycine dehydrogenase (cyanide-forming) activity"/>
    <property type="evidence" value="ECO:0007669"/>
    <property type="project" value="UniProtKB-EC"/>
</dbReference>
<dbReference type="Proteomes" id="UP000277498">
    <property type="component" value="Unassembled WGS sequence"/>
</dbReference>
<dbReference type="InterPro" id="IPR006076">
    <property type="entry name" value="FAD-dep_OxRdtase"/>
</dbReference>
<dbReference type="Gene3D" id="3.30.9.10">
    <property type="entry name" value="D-Amino Acid Oxidase, subunit A, domain 2"/>
    <property type="match status" value="1"/>
</dbReference>
<gene>
    <name evidence="4" type="primary">hcnC_3</name>
    <name evidence="4" type="ORF">XINFAN_02240</name>
</gene>
<dbReference type="InterPro" id="IPR036188">
    <property type="entry name" value="FAD/NAD-bd_sf"/>
</dbReference>
<dbReference type="GO" id="GO:0032981">
    <property type="term" value="P:mitochondrial respiratory chain complex I assembly"/>
    <property type="evidence" value="ECO:0007669"/>
    <property type="project" value="TreeGrafter"/>
</dbReference>
<name>A0A3P5XCU8_9RHOB</name>
<dbReference type="RefSeq" id="WP_124086987.1">
    <property type="nucleotide sequence ID" value="NZ_UXAW01000070.1"/>
</dbReference>
<proteinExistence type="predicted"/>
<organism evidence="4 5">
    <name type="scientific">Pseudogemmobacter humi</name>
    <dbReference type="NCBI Taxonomy" id="2483812"/>
    <lineage>
        <taxon>Bacteria</taxon>
        <taxon>Pseudomonadati</taxon>
        <taxon>Pseudomonadota</taxon>
        <taxon>Alphaproteobacteria</taxon>
        <taxon>Rhodobacterales</taxon>
        <taxon>Paracoccaceae</taxon>
        <taxon>Pseudogemmobacter</taxon>
    </lineage>
</organism>
<dbReference type="OrthoDB" id="9806452at2"/>
<dbReference type="GO" id="GO:0005737">
    <property type="term" value="C:cytoplasm"/>
    <property type="evidence" value="ECO:0007669"/>
    <property type="project" value="TreeGrafter"/>
</dbReference>
<dbReference type="Gene3D" id="3.50.50.60">
    <property type="entry name" value="FAD/NAD(P)-binding domain"/>
    <property type="match status" value="1"/>
</dbReference>
<keyword evidence="2" id="KW-0812">Transmembrane</keyword>
<dbReference type="PANTHER" id="PTHR13847:SF287">
    <property type="entry name" value="FAD-DEPENDENT OXIDOREDUCTASE DOMAIN-CONTAINING PROTEIN 1"/>
    <property type="match status" value="1"/>
</dbReference>
<dbReference type="AlphaFoldDB" id="A0A3P5XCU8"/>
<keyword evidence="1 4" id="KW-0560">Oxidoreductase</keyword>
<accession>A0A3P5XCU8</accession>
<feature type="domain" description="FAD dependent oxidoreductase" evidence="3">
    <location>
        <begin position="8"/>
        <end position="358"/>
    </location>
</feature>
<dbReference type="Pfam" id="PF01266">
    <property type="entry name" value="DAO"/>
    <property type="match status" value="1"/>
</dbReference>
<dbReference type="EMBL" id="UXAW01000070">
    <property type="protein sequence ID" value="VDC28674.1"/>
    <property type="molecule type" value="Genomic_DNA"/>
</dbReference>
<dbReference type="PANTHER" id="PTHR13847">
    <property type="entry name" value="SARCOSINE DEHYDROGENASE-RELATED"/>
    <property type="match status" value="1"/>
</dbReference>
<protein>
    <submittedName>
        <fullName evidence="4">Hydrogen cyanide synthase subunit HcnC</fullName>
        <ecNumber evidence="4">1.4.99.5</ecNumber>
    </submittedName>
</protein>
<evidence type="ECO:0000256" key="1">
    <source>
        <dbReference type="ARBA" id="ARBA00023002"/>
    </source>
</evidence>